<name>A0A125DMA8_9BURK</name>
<feature type="chain" id="PRO_5007177354" evidence="1">
    <location>
        <begin position="22"/>
        <end position="115"/>
    </location>
</feature>
<dbReference type="InterPro" id="IPR036163">
    <property type="entry name" value="HMA_dom_sf"/>
</dbReference>
<reference evidence="2 3" key="1">
    <citation type="submission" date="2015-11" db="EMBL/GenBank/DDBJ databases">
        <title>Expanding the genomic diversity of Burkholderia species for the development of highly accurate diagnostics.</title>
        <authorList>
            <person name="Sahl J."/>
            <person name="Keim P."/>
            <person name="Wagner D."/>
        </authorList>
    </citation>
    <scope>NUCLEOTIDE SEQUENCE [LARGE SCALE GENOMIC DNA]</scope>
    <source>
        <strain evidence="2 3">MSMB2087WGS</strain>
    </source>
</reference>
<accession>A0A125DMA8</accession>
<sequence length="115" mass="12248">MKNTLLALALVTSAVSFQANAAPAATTTMELDVFGLNCSLCSQEMKTKMKSLVGATDIEPRLECGKIYLELPTGVPLVADRLAATLKTNGFTYEGSKVSSRTIAEVRKTAEDQCS</sequence>
<comment type="caution">
    <text evidence="2">The sequence shown here is derived from an EMBL/GenBank/DDBJ whole genome shotgun (WGS) entry which is preliminary data.</text>
</comment>
<dbReference type="Proteomes" id="UP000060630">
    <property type="component" value="Unassembled WGS sequence"/>
</dbReference>
<dbReference type="RefSeq" id="WP_060192006.1">
    <property type="nucleotide sequence ID" value="NZ_LPHD01000049.1"/>
</dbReference>
<dbReference type="AlphaFoldDB" id="A0A125DMA8"/>
<organism evidence="2 3">
    <name type="scientific">Burkholderia ubonensis</name>
    <dbReference type="NCBI Taxonomy" id="101571"/>
    <lineage>
        <taxon>Bacteria</taxon>
        <taxon>Pseudomonadati</taxon>
        <taxon>Pseudomonadota</taxon>
        <taxon>Betaproteobacteria</taxon>
        <taxon>Burkholderiales</taxon>
        <taxon>Burkholderiaceae</taxon>
        <taxon>Burkholderia</taxon>
        <taxon>Burkholderia cepacia complex</taxon>
    </lineage>
</organism>
<evidence type="ECO:0000313" key="2">
    <source>
        <dbReference type="EMBL" id="KWA83806.1"/>
    </source>
</evidence>
<gene>
    <name evidence="2" type="ORF">WL29_20800</name>
</gene>
<feature type="signal peptide" evidence="1">
    <location>
        <begin position="1"/>
        <end position="21"/>
    </location>
</feature>
<dbReference type="GO" id="GO:0046872">
    <property type="term" value="F:metal ion binding"/>
    <property type="evidence" value="ECO:0007669"/>
    <property type="project" value="InterPro"/>
</dbReference>
<dbReference type="SUPFAM" id="SSF55008">
    <property type="entry name" value="HMA, heavy metal-associated domain"/>
    <property type="match status" value="1"/>
</dbReference>
<protein>
    <submittedName>
        <fullName evidence="2">Uncharacterized protein</fullName>
    </submittedName>
</protein>
<proteinExistence type="predicted"/>
<keyword evidence="1" id="KW-0732">Signal</keyword>
<evidence type="ECO:0000313" key="3">
    <source>
        <dbReference type="Proteomes" id="UP000060630"/>
    </source>
</evidence>
<dbReference type="EMBL" id="LPHD01000049">
    <property type="protein sequence ID" value="KWA83806.1"/>
    <property type="molecule type" value="Genomic_DNA"/>
</dbReference>
<evidence type="ECO:0000256" key="1">
    <source>
        <dbReference type="SAM" id="SignalP"/>
    </source>
</evidence>